<organism evidence="7 8">
    <name type="scientific">Algoriphagus aquimarinus</name>
    <dbReference type="NCBI Taxonomy" id="237018"/>
    <lineage>
        <taxon>Bacteria</taxon>
        <taxon>Pseudomonadati</taxon>
        <taxon>Bacteroidota</taxon>
        <taxon>Cytophagia</taxon>
        <taxon>Cytophagales</taxon>
        <taxon>Cyclobacteriaceae</taxon>
        <taxon>Algoriphagus</taxon>
    </lineage>
</organism>
<name>A0A1I1BNW5_9BACT</name>
<feature type="domain" description="Methylamine utilisation protein MauE" evidence="6">
    <location>
        <begin position="5"/>
        <end position="142"/>
    </location>
</feature>
<evidence type="ECO:0000256" key="4">
    <source>
        <dbReference type="ARBA" id="ARBA00023136"/>
    </source>
</evidence>
<reference evidence="7 8" key="1">
    <citation type="submission" date="2016-10" db="EMBL/GenBank/DDBJ databases">
        <authorList>
            <person name="de Groot N.N."/>
        </authorList>
    </citation>
    <scope>NUCLEOTIDE SEQUENCE [LARGE SCALE GENOMIC DNA]</scope>
    <source>
        <strain evidence="7 8">DSM 23399</strain>
    </source>
</reference>
<dbReference type="STRING" id="237018.SAMN04489723_1165"/>
<evidence type="ECO:0000259" key="6">
    <source>
        <dbReference type="Pfam" id="PF07291"/>
    </source>
</evidence>
<keyword evidence="4 5" id="KW-0472">Membrane</keyword>
<dbReference type="NCBIfam" id="NF045576">
    <property type="entry name" value="BT_3928_fam"/>
    <property type="match status" value="1"/>
</dbReference>
<keyword evidence="8" id="KW-1185">Reference proteome</keyword>
<dbReference type="RefSeq" id="WP_092899739.1">
    <property type="nucleotide sequence ID" value="NZ_CAXBKE010000030.1"/>
</dbReference>
<feature type="transmembrane region" description="Helical" evidence="5">
    <location>
        <begin position="6"/>
        <end position="26"/>
    </location>
</feature>
<feature type="transmembrane region" description="Helical" evidence="5">
    <location>
        <begin position="127"/>
        <end position="145"/>
    </location>
</feature>
<dbReference type="AlphaFoldDB" id="A0A1I1BNW5"/>
<keyword evidence="2 5" id="KW-0812">Transmembrane</keyword>
<dbReference type="OrthoDB" id="9809429at2"/>
<keyword evidence="3 5" id="KW-1133">Transmembrane helix</keyword>
<dbReference type="InterPro" id="IPR009908">
    <property type="entry name" value="Methylamine_util_MauE"/>
</dbReference>
<feature type="transmembrane region" description="Helical" evidence="5">
    <location>
        <begin position="84"/>
        <end position="106"/>
    </location>
</feature>
<evidence type="ECO:0000256" key="5">
    <source>
        <dbReference type="SAM" id="Phobius"/>
    </source>
</evidence>
<evidence type="ECO:0000256" key="2">
    <source>
        <dbReference type="ARBA" id="ARBA00022692"/>
    </source>
</evidence>
<evidence type="ECO:0000313" key="8">
    <source>
        <dbReference type="Proteomes" id="UP000198790"/>
    </source>
</evidence>
<evidence type="ECO:0000256" key="3">
    <source>
        <dbReference type="ARBA" id="ARBA00022989"/>
    </source>
</evidence>
<feature type="transmembrane region" description="Helical" evidence="5">
    <location>
        <begin position="57"/>
        <end position="78"/>
    </location>
</feature>
<gene>
    <name evidence="7" type="ORF">SAMN04489723_1165</name>
</gene>
<dbReference type="EMBL" id="FOKK01000016">
    <property type="protein sequence ID" value="SFB52144.1"/>
    <property type="molecule type" value="Genomic_DNA"/>
</dbReference>
<accession>A0A1I1BNW5</accession>
<dbReference type="GO" id="GO:0016020">
    <property type="term" value="C:membrane"/>
    <property type="evidence" value="ECO:0007669"/>
    <property type="project" value="UniProtKB-SubCell"/>
</dbReference>
<evidence type="ECO:0000256" key="1">
    <source>
        <dbReference type="ARBA" id="ARBA00004141"/>
    </source>
</evidence>
<dbReference type="GO" id="GO:0030416">
    <property type="term" value="P:methylamine metabolic process"/>
    <property type="evidence" value="ECO:0007669"/>
    <property type="project" value="InterPro"/>
</dbReference>
<feature type="transmembrane region" description="Helical" evidence="5">
    <location>
        <begin position="157"/>
        <end position="177"/>
    </location>
</feature>
<evidence type="ECO:0000313" key="7">
    <source>
        <dbReference type="EMBL" id="SFB52144.1"/>
    </source>
</evidence>
<dbReference type="Pfam" id="PF07291">
    <property type="entry name" value="MauE"/>
    <property type="match status" value="1"/>
</dbReference>
<proteinExistence type="predicted"/>
<comment type="subcellular location">
    <subcellularLocation>
        <location evidence="1">Membrane</location>
        <topology evidence="1">Multi-pass membrane protein</topology>
    </subcellularLocation>
</comment>
<sequence>MFKQGFLWVIRFIVGGLFIFSGLIKVNDPVGTAIKLEEYFDVFSNDIAGFFIYLKPFALELGIFLVVVEVVLGVMLILGVKSRFTVWALGLMILFFTFLTFYSAYFNKVTDCGCFGDAIKLTPWESFYKDLILLVLISILFLFQLDLPNTSPKWAKGVTVAALVMSFVLAIMAVRNLPFIDFRAYKIGVNIPQNMQPSSPLQYSYVMKKGGELVVFDQYPSDESLEFVEMNLKNPDALPKISDFAVWNEDGDFSEEVFTGNKLLILVSSMAKVSDSNLDRIDQLVKSLKDSPVQAVFVAAASQEEIQNFTKSRGWDVLSLQADATVVKTMIRSNPGILVLKNGEVLGKYHHNNTPEASEIIDLYIK</sequence>
<protein>
    <submittedName>
        <fullName evidence="7">DoxX protein</fullName>
    </submittedName>
</protein>
<dbReference type="Proteomes" id="UP000198790">
    <property type="component" value="Unassembled WGS sequence"/>
</dbReference>